<reference evidence="9" key="1">
    <citation type="submission" date="2015-12" db="EMBL/GenBank/DDBJ databases">
        <title>Update maize B73 reference genome by single molecule sequencing technologies.</title>
        <authorList>
            <consortium name="Maize Genome Sequencing Project"/>
            <person name="Ware D."/>
        </authorList>
    </citation>
    <scope>NUCLEOTIDE SEQUENCE [LARGE SCALE GENOMIC DNA]</scope>
    <source>
        <tissue evidence="9">Seedling</tissue>
    </source>
</reference>
<keyword evidence="7" id="KW-0325">Glycoprotein</keyword>
<dbReference type="Pfam" id="PF07779">
    <property type="entry name" value="Cas1_AcylT"/>
    <property type="match status" value="1"/>
</dbReference>
<dbReference type="GO" id="GO:0005794">
    <property type="term" value="C:Golgi apparatus"/>
    <property type="evidence" value="ECO:0007669"/>
    <property type="project" value="UniProtKB-ARBA"/>
</dbReference>
<dbReference type="InterPro" id="IPR012419">
    <property type="entry name" value="Cas1_AcylTrans_dom"/>
</dbReference>
<evidence type="ECO:0000259" key="8">
    <source>
        <dbReference type="Pfam" id="PF07779"/>
    </source>
</evidence>
<evidence type="ECO:0000256" key="3">
    <source>
        <dbReference type="ARBA" id="ARBA00022679"/>
    </source>
</evidence>
<keyword evidence="6" id="KW-0472">Membrane</keyword>
<dbReference type="ExpressionAtlas" id="A0A1D6EFW9">
    <property type="expression patterns" value="baseline"/>
</dbReference>
<evidence type="ECO:0000256" key="6">
    <source>
        <dbReference type="ARBA" id="ARBA00023136"/>
    </source>
</evidence>
<dbReference type="GO" id="GO:0045492">
    <property type="term" value="P:xylan biosynthetic process"/>
    <property type="evidence" value="ECO:0007669"/>
    <property type="project" value="UniProtKB-ARBA"/>
</dbReference>
<feature type="domain" description="Cas1p 10 TM acyl transferase" evidence="8">
    <location>
        <begin position="82"/>
        <end position="290"/>
    </location>
</feature>
<dbReference type="PANTHER" id="PTHR13533">
    <property type="entry name" value="N-ACETYLNEURAMINATE 9-O-ACETYLTRANSFERASE"/>
    <property type="match status" value="1"/>
</dbReference>
<sequence length="291" mass="34547">MERVDAGLVSDVPLFRCLGNIQCNPCVHCLLCLDDWIWEFLILLQEERFQYRKICSGTHPLDFDLKFFSSLKFRTSSTATLFLTQMMWRVNFFAMSCCMVLDNDYMLYYIAPMHTLFTLMVYGSLFVLNKYNEIPSVMAIKIAGCLLTVILIWEIPGVFEIFWAPFTFLLGYKNPEPSKMNLPLLHEWRFRSGLDRYIWIIGMIYAYFHPNVERWMEKLEESETKVRVLIKGTIVTASLMAGYLWYEYIYKLDKHTYNKYHPYTSWIPITIYVCLRNCTQQLRSTHLSLFV</sequence>
<proteinExistence type="inferred from homology"/>
<keyword evidence="3" id="KW-0808">Transferase</keyword>
<protein>
    <submittedName>
        <fullName evidence="9">Protein REDUCED WALL ACETYLATION 3</fullName>
    </submittedName>
</protein>
<keyword evidence="4" id="KW-0812">Transmembrane</keyword>
<dbReference type="GO" id="GO:0016740">
    <property type="term" value="F:transferase activity"/>
    <property type="evidence" value="ECO:0007669"/>
    <property type="project" value="UniProtKB-KW"/>
</dbReference>
<keyword evidence="5" id="KW-1133">Transmembrane helix</keyword>
<comment type="subcellular location">
    <subcellularLocation>
        <location evidence="1">Membrane</location>
        <topology evidence="1">Multi-pass membrane protein</topology>
    </subcellularLocation>
</comment>
<evidence type="ECO:0000313" key="9">
    <source>
        <dbReference type="EMBL" id="ONM19075.1"/>
    </source>
</evidence>
<comment type="similarity">
    <text evidence="2">Belongs to the PC-esterase family. CASD1 subfamily.</text>
</comment>
<evidence type="ECO:0000256" key="1">
    <source>
        <dbReference type="ARBA" id="ARBA00004141"/>
    </source>
</evidence>
<evidence type="ECO:0000256" key="5">
    <source>
        <dbReference type="ARBA" id="ARBA00022989"/>
    </source>
</evidence>
<dbReference type="GO" id="GO:0016020">
    <property type="term" value="C:membrane"/>
    <property type="evidence" value="ECO:0007669"/>
    <property type="project" value="UniProtKB-SubCell"/>
</dbReference>
<dbReference type="PANTHER" id="PTHR13533:SF28">
    <property type="entry name" value="PROTEIN REDUCED WALL ACETYLATION 3"/>
    <property type="match status" value="1"/>
</dbReference>
<evidence type="ECO:0000256" key="7">
    <source>
        <dbReference type="ARBA" id="ARBA00023180"/>
    </source>
</evidence>
<organism evidence="9">
    <name type="scientific">Zea mays</name>
    <name type="common">Maize</name>
    <dbReference type="NCBI Taxonomy" id="4577"/>
    <lineage>
        <taxon>Eukaryota</taxon>
        <taxon>Viridiplantae</taxon>
        <taxon>Streptophyta</taxon>
        <taxon>Embryophyta</taxon>
        <taxon>Tracheophyta</taxon>
        <taxon>Spermatophyta</taxon>
        <taxon>Magnoliopsida</taxon>
        <taxon>Liliopsida</taxon>
        <taxon>Poales</taxon>
        <taxon>Poaceae</taxon>
        <taxon>PACMAD clade</taxon>
        <taxon>Panicoideae</taxon>
        <taxon>Andropogonodae</taxon>
        <taxon>Andropogoneae</taxon>
        <taxon>Tripsacinae</taxon>
        <taxon>Zea</taxon>
    </lineage>
</organism>
<name>A0A1D6EFW9_MAIZE</name>
<gene>
    <name evidence="9" type="ORF">ZEAMMB73_Zm00001d004525</name>
</gene>
<accession>A0A1D6EFW9</accession>
<evidence type="ECO:0000256" key="2">
    <source>
        <dbReference type="ARBA" id="ARBA00010666"/>
    </source>
</evidence>
<dbReference type="AlphaFoldDB" id="A0A1D6EFW9"/>
<dbReference type="EMBL" id="CM007648">
    <property type="protein sequence ID" value="ONM19075.1"/>
    <property type="molecule type" value="Genomic_DNA"/>
</dbReference>
<evidence type="ECO:0000256" key="4">
    <source>
        <dbReference type="ARBA" id="ARBA00022692"/>
    </source>
</evidence>